<evidence type="ECO:0000256" key="1">
    <source>
        <dbReference type="SAM" id="MobiDB-lite"/>
    </source>
</evidence>
<dbReference type="AlphaFoldDB" id="A0A7S8CCB1"/>
<dbReference type="RefSeq" id="WP_239671896.1">
    <property type="nucleotide sequence ID" value="NZ_CP049742.1"/>
</dbReference>
<keyword evidence="2" id="KW-1133">Transmembrane helix</keyword>
<sequence length="233" mass="26789">MIWVGVVLCIFVLIFLVIYFTTLTILIRVHKSDKRNEAIFIFKCWNGLIRYEIKIPFLKIDDDGPNVVFEEDKKSGNNPKKEKKETKKVTPEEVTDSFSDMKTLLEHIKAMHKIISSFMATIKIRNFKWETMFATGDAARTGIATGLMWTTKTTFISVISTIFRLMNKPVIHVQPVFQGKGLESRLSCMVQFRIGNAMKAGFKMIRYWRGGKATFKTLPLSKLSSTKKNETMN</sequence>
<dbReference type="KEGG" id="mcui:G8O30_09730"/>
<feature type="transmembrane region" description="Helical" evidence="2">
    <location>
        <begin position="6"/>
        <end position="27"/>
    </location>
</feature>
<protein>
    <submittedName>
        <fullName evidence="3">DUF2953 domain-containing protein</fullName>
    </submittedName>
</protein>
<evidence type="ECO:0000256" key="2">
    <source>
        <dbReference type="SAM" id="Phobius"/>
    </source>
</evidence>
<proteinExistence type="predicted"/>
<name>A0A7S8CCB1_9BACI</name>
<feature type="region of interest" description="Disordered" evidence="1">
    <location>
        <begin position="70"/>
        <end position="89"/>
    </location>
</feature>
<evidence type="ECO:0000313" key="3">
    <source>
        <dbReference type="EMBL" id="QPC47231.1"/>
    </source>
</evidence>
<reference evidence="3 4" key="1">
    <citation type="submission" date="2019-07" db="EMBL/GenBank/DDBJ databases">
        <title>Genome sequence of 2 isolates from Red Sea Mangroves.</title>
        <authorList>
            <person name="Sefrji F."/>
            <person name="Michoud G."/>
            <person name="Merlino G."/>
            <person name="Daffonchio D."/>
        </authorList>
    </citation>
    <scope>NUCLEOTIDE SEQUENCE [LARGE SCALE GENOMIC DNA]</scope>
    <source>
        <strain evidence="3 4">R1DC41</strain>
    </source>
</reference>
<evidence type="ECO:0000313" key="4">
    <source>
        <dbReference type="Proteomes" id="UP000593626"/>
    </source>
</evidence>
<dbReference type="InterPro" id="IPR021338">
    <property type="entry name" value="DUF2953"/>
</dbReference>
<accession>A0A7S8CCB1</accession>
<keyword evidence="2" id="KW-0812">Transmembrane</keyword>
<keyword evidence="4" id="KW-1185">Reference proteome</keyword>
<dbReference type="EMBL" id="CP049742">
    <property type="protein sequence ID" value="QPC47231.1"/>
    <property type="molecule type" value="Genomic_DNA"/>
</dbReference>
<organism evidence="3 4">
    <name type="scientific">Mangrovibacillus cuniculi</name>
    <dbReference type="NCBI Taxonomy" id="2593652"/>
    <lineage>
        <taxon>Bacteria</taxon>
        <taxon>Bacillati</taxon>
        <taxon>Bacillota</taxon>
        <taxon>Bacilli</taxon>
        <taxon>Bacillales</taxon>
        <taxon>Bacillaceae</taxon>
        <taxon>Mangrovibacillus</taxon>
    </lineage>
</organism>
<gene>
    <name evidence="3" type="ORF">G8O30_09730</name>
</gene>
<dbReference type="Proteomes" id="UP000593626">
    <property type="component" value="Chromosome"/>
</dbReference>
<dbReference type="Pfam" id="PF11167">
    <property type="entry name" value="DUF2953"/>
    <property type="match status" value="1"/>
</dbReference>
<keyword evidence="2" id="KW-0472">Membrane</keyword>